<dbReference type="VEuPathDB" id="FungiDB:RhiirFUN_015283"/>
<feature type="domain" description="DUF7869" evidence="1">
    <location>
        <begin position="446"/>
        <end position="599"/>
    </location>
</feature>
<dbReference type="PANTHER" id="PTHR34415:SF1">
    <property type="entry name" value="INTEGRASE CATALYTIC DOMAIN-CONTAINING PROTEIN"/>
    <property type="match status" value="1"/>
</dbReference>
<accession>A0A2I1EAH7</accession>
<evidence type="ECO:0000313" key="3">
    <source>
        <dbReference type="Proteomes" id="UP000232722"/>
    </source>
</evidence>
<dbReference type="AlphaFoldDB" id="A0A2I1EAH7"/>
<sequence length="663" mass="77266">MEYGISSIKDDANKTILTALEDLDNTFFTEYSYSEDEKEPSFIPNDDDDDTELIDLSLKVANIHLDNFEFKENPDSYIEDEVYKRLKLKVDEFFLKKKCSCRSSDQPCFMKIGYERFLARRIEFESLDKTMRDMVVKGQLMAFQKDENTRKVNSNDRKFVRFNYCYNNDLLICHTTYENLIGASHKYLDTIIQHLREHGIEERVHGNTGRAPKNMKRIEVNYDVANDVQVFLKNYSNVHGIPSPGRHCSENTIPVVFLPTSYSYSSVYRDYVNAYKDKHGAETRVMVKQTFINIWKSLMQSLQFMSPKSDLCENCELMKMDIRYIIQHEKKLESTENYLAHLKRAQQEQDYYNSNIALAIEDGRNNSNPSGSQILFKTFEGSAHIAYDWAQNVQIPHSPQQVGSLFFKSPRKVHLFGVCNTGNYPNTQQINYVIDEGKMADDGKQGKGANCTLSLVLHAIQKYNRGEKKLIVACDNCVGQNKNNFTLFFYSWLIDRGIYDEIELNFMIPGHTKFICDGCFGLIKILYRKSIVNTVDDVVSIINRSTTNNFNIAQRYLNGKGFQYYDFKSHFQMFKKLPNIQKYHHFYFSSQHPGVVFYKDKLEDVYEKTTIRTFSYAINILPPIIASRPLSLKRQEELYKEIAPYVDVPFREITCPKPELQNE</sequence>
<reference evidence="2 3" key="1">
    <citation type="submission" date="2016-04" db="EMBL/GenBank/DDBJ databases">
        <title>Genome analyses suggest a sexual origin of heterokaryosis in a supposedly ancient asexual fungus.</title>
        <authorList>
            <person name="Ropars J."/>
            <person name="Sedzielewska K."/>
            <person name="Noel J."/>
            <person name="Charron P."/>
            <person name="Farinelli L."/>
            <person name="Marton T."/>
            <person name="Kruger M."/>
            <person name="Pelin A."/>
            <person name="Brachmann A."/>
            <person name="Corradi N."/>
        </authorList>
    </citation>
    <scope>NUCLEOTIDE SEQUENCE [LARGE SCALE GENOMIC DNA]</scope>
    <source>
        <strain evidence="2 3">A5</strain>
    </source>
</reference>
<gene>
    <name evidence="2" type="ORF">RhiirA5_393596</name>
</gene>
<dbReference type="Pfam" id="PF25273">
    <property type="entry name" value="DUF7869"/>
    <property type="match status" value="1"/>
</dbReference>
<proteinExistence type="predicted"/>
<dbReference type="PANTHER" id="PTHR34415">
    <property type="entry name" value="INTEGRASE CATALYTIC DOMAIN-CONTAINING PROTEIN"/>
    <property type="match status" value="1"/>
</dbReference>
<dbReference type="VEuPathDB" id="FungiDB:RhiirA1_541563"/>
<dbReference type="EMBL" id="LLXJ01000010">
    <property type="protein sequence ID" value="PKC17607.1"/>
    <property type="molecule type" value="Genomic_DNA"/>
</dbReference>
<reference evidence="2 3" key="2">
    <citation type="submission" date="2017-09" db="EMBL/GenBank/DDBJ databases">
        <title>Extensive intraspecific genome diversity in a model arbuscular mycorrhizal fungus.</title>
        <authorList>
            <person name="Chen E.C."/>
            <person name="Morin E."/>
            <person name="Beaudet D."/>
            <person name="Noel J."/>
            <person name="Ndikumana S."/>
            <person name="Charron P."/>
            <person name="St-Onge C."/>
            <person name="Giorgi J."/>
            <person name="Grigoriev I.V."/>
            <person name="Roux C."/>
            <person name="Martin F.M."/>
            <person name="Corradi N."/>
        </authorList>
    </citation>
    <scope>NUCLEOTIDE SEQUENCE [LARGE SCALE GENOMIC DNA]</scope>
    <source>
        <strain evidence="2 3">A5</strain>
    </source>
</reference>
<organism evidence="2 3">
    <name type="scientific">Rhizophagus irregularis</name>
    <dbReference type="NCBI Taxonomy" id="588596"/>
    <lineage>
        <taxon>Eukaryota</taxon>
        <taxon>Fungi</taxon>
        <taxon>Fungi incertae sedis</taxon>
        <taxon>Mucoromycota</taxon>
        <taxon>Glomeromycotina</taxon>
        <taxon>Glomeromycetes</taxon>
        <taxon>Glomerales</taxon>
        <taxon>Glomeraceae</taxon>
        <taxon>Rhizophagus</taxon>
    </lineage>
</organism>
<evidence type="ECO:0000259" key="1">
    <source>
        <dbReference type="Pfam" id="PF25273"/>
    </source>
</evidence>
<evidence type="ECO:0000313" key="2">
    <source>
        <dbReference type="EMBL" id="PKC17607.1"/>
    </source>
</evidence>
<dbReference type="VEuPathDB" id="FungiDB:FUN_023668"/>
<dbReference type="OrthoDB" id="2377301at2759"/>
<dbReference type="Proteomes" id="UP000232722">
    <property type="component" value="Unassembled WGS sequence"/>
</dbReference>
<comment type="caution">
    <text evidence="2">The sequence shown here is derived from an EMBL/GenBank/DDBJ whole genome shotgun (WGS) entry which is preliminary data.</text>
</comment>
<name>A0A2I1EAH7_9GLOM</name>
<protein>
    <recommendedName>
        <fullName evidence="1">DUF7869 domain-containing protein</fullName>
    </recommendedName>
</protein>
<dbReference type="InterPro" id="IPR057191">
    <property type="entry name" value="DUF7869"/>
</dbReference>